<dbReference type="EMBL" id="JAUIQD010000010">
    <property type="protein sequence ID" value="KAK3338664.1"/>
    <property type="molecule type" value="Genomic_DNA"/>
</dbReference>
<dbReference type="AlphaFoldDB" id="A0AAJ0H4Q7"/>
<name>A0AAJ0H4Q7_9PEZI</name>
<feature type="chain" id="PRO_5042459439" evidence="1">
    <location>
        <begin position="25"/>
        <end position="129"/>
    </location>
</feature>
<sequence length="129" mass="13444">MGIEIFSLGLLAALLLNATGGAAGLITLNLPSDLPDGHYIGDGTLDTNTGFAKFTYVGAIDYDYAVINYTAATTSAESSAAIMRRATVNCNGRAAGDYADSVQKEFAKYWNGKTFSGAWARTTQGGSQA</sequence>
<reference evidence="2" key="1">
    <citation type="journal article" date="2023" name="Mol. Phylogenet. Evol.">
        <title>Genome-scale phylogeny and comparative genomics of the fungal order Sordariales.</title>
        <authorList>
            <person name="Hensen N."/>
            <person name="Bonometti L."/>
            <person name="Westerberg I."/>
            <person name="Brannstrom I.O."/>
            <person name="Guillou S."/>
            <person name="Cros-Aarteil S."/>
            <person name="Calhoun S."/>
            <person name="Haridas S."/>
            <person name="Kuo A."/>
            <person name="Mondo S."/>
            <person name="Pangilinan J."/>
            <person name="Riley R."/>
            <person name="LaButti K."/>
            <person name="Andreopoulos B."/>
            <person name="Lipzen A."/>
            <person name="Chen C."/>
            <person name="Yan M."/>
            <person name="Daum C."/>
            <person name="Ng V."/>
            <person name="Clum A."/>
            <person name="Steindorff A."/>
            <person name="Ohm R.A."/>
            <person name="Martin F."/>
            <person name="Silar P."/>
            <person name="Natvig D.O."/>
            <person name="Lalanne C."/>
            <person name="Gautier V."/>
            <person name="Ament-Velasquez S.L."/>
            <person name="Kruys A."/>
            <person name="Hutchinson M.I."/>
            <person name="Powell A.J."/>
            <person name="Barry K."/>
            <person name="Miller A.N."/>
            <person name="Grigoriev I.V."/>
            <person name="Debuchy R."/>
            <person name="Gladieux P."/>
            <person name="Hiltunen Thoren M."/>
            <person name="Johannesson H."/>
        </authorList>
    </citation>
    <scope>NUCLEOTIDE SEQUENCE</scope>
    <source>
        <strain evidence="2">CBS 955.72</strain>
    </source>
</reference>
<dbReference type="Proteomes" id="UP001275084">
    <property type="component" value="Unassembled WGS sequence"/>
</dbReference>
<protein>
    <submittedName>
        <fullName evidence="2">Uncharacterized protein</fullName>
    </submittedName>
</protein>
<feature type="signal peptide" evidence="1">
    <location>
        <begin position="1"/>
        <end position="24"/>
    </location>
</feature>
<organism evidence="2 3">
    <name type="scientific">Lasiosphaeria hispida</name>
    <dbReference type="NCBI Taxonomy" id="260671"/>
    <lineage>
        <taxon>Eukaryota</taxon>
        <taxon>Fungi</taxon>
        <taxon>Dikarya</taxon>
        <taxon>Ascomycota</taxon>
        <taxon>Pezizomycotina</taxon>
        <taxon>Sordariomycetes</taxon>
        <taxon>Sordariomycetidae</taxon>
        <taxon>Sordariales</taxon>
        <taxon>Lasiosphaeriaceae</taxon>
        <taxon>Lasiosphaeria</taxon>
    </lineage>
</organism>
<evidence type="ECO:0000256" key="1">
    <source>
        <dbReference type="SAM" id="SignalP"/>
    </source>
</evidence>
<comment type="caution">
    <text evidence="2">The sequence shown here is derived from an EMBL/GenBank/DDBJ whole genome shotgun (WGS) entry which is preliminary data.</text>
</comment>
<proteinExistence type="predicted"/>
<gene>
    <name evidence="2" type="ORF">B0T25DRAFT_574904</name>
</gene>
<keyword evidence="3" id="KW-1185">Reference proteome</keyword>
<accession>A0AAJ0H4Q7</accession>
<keyword evidence="1" id="KW-0732">Signal</keyword>
<reference evidence="2" key="2">
    <citation type="submission" date="2023-06" db="EMBL/GenBank/DDBJ databases">
        <authorList>
            <consortium name="Lawrence Berkeley National Laboratory"/>
            <person name="Haridas S."/>
            <person name="Hensen N."/>
            <person name="Bonometti L."/>
            <person name="Westerberg I."/>
            <person name="Brannstrom I.O."/>
            <person name="Guillou S."/>
            <person name="Cros-Aarteil S."/>
            <person name="Calhoun S."/>
            <person name="Kuo A."/>
            <person name="Mondo S."/>
            <person name="Pangilinan J."/>
            <person name="Riley R."/>
            <person name="Labutti K."/>
            <person name="Andreopoulos B."/>
            <person name="Lipzen A."/>
            <person name="Chen C."/>
            <person name="Yanf M."/>
            <person name="Daum C."/>
            <person name="Ng V."/>
            <person name="Clum A."/>
            <person name="Steindorff A."/>
            <person name="Ohm R."/>
            <person name="Martin F."/>
            <person name="Silar P."/>
            <person name="Natvig D."/>
            <person name="Lalanne C."/>
            <person name="Gautier V."/>
            <person name="Ament-Velasquez S.L."/>
            <person name="Kruys A."/>
            <person name="Hutchinson M.I."/>
            <person name="Powell A.J."/>
            <person name="Barry K."/>
            <person name="Miller A.N."/>
            <person name="Grigoriev I.V."/>
            <person name="Debuchy R."/>
            <person name="Gladieux P."/>
            <person name="Thoren M.H."/>
            <person name="Johannesson H."/>
        </authorList>
    </citation>
    <scope>NUCLEOTIDE SEQUENCE</scope>
    <source>
        <strain evidence="2">CBS 955.72</strain>
    </source>
</reference>
<evidence type="ECO:0000313" key="3">
    <source>
        <dbReference type="Proteomes" id="UP001275084"/>
    </source>
</evidence>
<evidence type="ECO:0000313" key="2">
    <source>
        <dbReference type="EMBL" id="KAK3338664.1"/>
    </source>
</evidence>